<evidence type="ECO:0000313" key="3">
    <source>
        <dbReference type="EMBL" id="MEJ8642999.1"/>
    </source>
</evidence>
<evidence type="ECO:0000313" key="4">
    <source>
        <dbReference type="Proteomes" id="UP001382904"/>
    </source>
</evidence>
<reference evidence="3 4" key="1">
    <citation type="submission" date="2024-03" db="EMBL/GenBank/DDBJ databases">
        <title>Novel Streptomyces species of biotechnological and ecological value are a feature of Machair soil.</title>
        <authorList>
            <person name="Prole J.R."/>
            <person name="Goodfellow M."/>
            <person name="Allenby N."/>
            <person name="Ward A.C."/>
        </authorList>
    </citation>
    <scope>NUCLEOTIDE SEQUENCE [LARGE SCALE GENOMIC DNA]</scope>
    <source>
        <strain evidence="3 4">MS1.HAVA.3</strain>
    </source>
</reference>
<feature type="chain" id="PRO_5045098413" evidence="2">
    <location>
        <begin position="28"/>
        <end position="58"/>
    </location>
</feature>
<evidence type="ECO:0000256" key="1">
    <source>
        <dbReference type="SAM" id="MobiDB-lite"/>
    </source>
</evidence>
<gene>
    <name evidence="3" type="ORF">WKI68_19635</name>
</gene>
<dbReference type="EMBL" id="JBBKAM010000002">
    <property type="protein sequence ID" value="MEJ8642999.1"/>
    <property type="molecule type" value="Genomic_DNA"/>
</dbReference>
<comment type="caution">
    <text evidence="3">The sequence shown here is derived from an EMBL/GenBank/DDBJ whole genome shotgun (WGS) entry which is preliminary data.</text>
</comment>
<evidence type="ECO:0000256" key="2">
    <source>
        <dbReference type="SAM" id="SignalP"/>
    </source>
</evidence>
<keyword evidence="4" id="KW-1185">Reference proteome</keyword>
<dbReference type="Proteomes" id="UP001382904">
    <property type="component" value="Unassembled WGS sequence"/>
</dbReference>
<feature type="region of interest" description="Disordered" evidence="1">
    <location>
        <begin position="37"/>
        <end position="58"/>
    </location>
</feature>
<accession>A0ABU8U6Q5</accession>
<protein>
    <submittedName>
        <fullName evidence="3">Uncharacterized protein</fullName>
    </submittedName>
</protein>
<feature type="signal peptide" evidence="2">
    <location>
        <begin position="1"/>
        <end position="27"/>
    </location>
</feature>
<keyword evidence="2" id="KW-0732">Signal</keyword>
<name>A0ABU8U6Q5_9ACTN</name>
<organism evidence="3 4">
    <name type="scientific">Streptomyces caledonius</name>
    <dbReference type="NCBI Taxonomy" id="3134107"/>
    <lineage>
        <taxon>Bacteria</taxon>
        <taxon>Bacillati</taxon>
        <taxon>Actinomycetota</taxon>
        <taxon>Actinomycetes</taxon>
        <taxon>Kitasatosporales</taxon>
        <taxon>Streptomycetaceae</taxon>
        <taxon>Streptomyces</taxon>
    </lineage>
</organism>
<proteinExistence type="predicted"/>
<sequence length="58" mass="5874">MTSIHRLALLKAAIAVGAIRVAPSALGSSTLHGSTMPVSTGAIIPMRPEPRRGRAGVA</sequence>